<dbReference type="EMBL" id="WTYB01000007">
    <property type="protein sequence ID" value="MXP39983.1"/>
    <property type="molecule type" value="Genomic_DNA"/>
</dbReference>
<dbReference type="AlphaFoldDB" id="A0A6I4UR03"/>
<evidence type="ECO:0000313" key="3">
    <source>
        <dbReference type="Proteomes" id="UP000430021"/>
    </source>
</evidence>
<comment type="caution">
    <text evidence="2">The sequence shown here is derived from an EMBL/GenBank/DDBJ whole genome shotgun (WGS) entry which is preliminary data.</text>
</comment>
<gene>
    <name evidence="1" type="ORF">FHS52_003234</name>
    <name evidence="2" type="ORF">GRI59_15360</name>
</gene>
<dbReference type="Proteomes" id="UP000430021">
    <property type="component" value="Unassembled WGS sequence"/>
</dbReference>
<reference evidence="1 4" key="2">
    <citation type="submission" date="2020-08" db="EMBL/GenBank/DDBJ databases">
        <title>Genomic Encyclopedia of Type Strains, Phase IV (KMG-IV): sequencing the most valuable type-strain genomes for metagenomic binning, comparative biology and taxonomic classification.</title>
        <authorList>
            <person name="Goeker M."/>
        </authorList>
    </citation>
    <scope>NUCLEOTIDE SEQUENCE [LARGE SCALE GENOMIC DNA]</scope>
    <source>
        <strain evidence="1 4">DSM 8510</strain>
    </source>
</reference>
<dbReference type="EMBL" id="JACICE010000007">
    <property type="protein sequence ID" value="MBB3777237.1"/>
    <property type="molecule type" value="Genomic_DNA"/>
</dbReference>
<evidence type="ECO:0000313" key="1">
    <source>
        <dbReference type="EMBL" id="MBB3777237.1"/>
    </source>
</evidence>
<dbReference type="RefSeq" id="WP_160762136.1">
    <property type="nucleotide sequence ID" value="NZ_BAAADZ010000006.1"/>
</dbReference>
<evidence type="ECO:0000313" key="2">
    <source>
        <dbReference type="EMBL" id="MXP39983.1"/>
    </source>
</evidence>
<reference evidence="2 3" key="1">
    <citation type="submission" date="2019-12" db="EMBL/GenBank/DDBJ databases">
        <title>Genomic-based taxomic classification of the family Erythrobacteraceae.</title>
        <authorList>
            <person name="Xu L."/>
        </authorList>
    </citation>
    <scope>NUCLEOTIDE SEQUENCE [LARGE SCALE GENOMIC DNA]</scope>
    <source>
        <strain evidence="2 3">JCM 10282</strain>
    </source>
</reference>
<accession>A0A6I4UR03</accession>
<evidence type="ECO:0000313" key="4">
    <source>
        <dbReference type="Proteomes" id="UP000548685"/>
    </source>
</evidence>
<protein>
    <submittedName>
        <fullName evidence="1">dTDP-4-dehydrorhamnose reductase</fullName>
    </submittedName>
</protein>
<dbReference type="OrthoDB" id="9803892at2"/>
<proteinExistence type="predicted"/>
<dbReference type="Proteomes" id="UP000548685">
    <property type="component" value="Unassembled WGS sequence"/>
</dbReference>
<keyword evidence="4" id="KW-1185">Reference proteome</keyword>
<organism evidence="2 3">
    <name type="scientific">Erythrobacter ramosus</name>
    <dbReference type="NCBI Taxonomy" id="35811"/>
    <lineage>
        <taxon>Bacteria</taxon>
        <taxon>Pseudomonadati</taxon>
        <taxon>Pseudomonadota</taxon>
        <taxon>Alphaproteobacteria</taxon>
        <taxon>Sphingomonadales</taxon>
        <taxon>Erythrobacteraceae</taxon>
        <taxon>Erythrobacter/Porphyrobacter group</taxon>
        <taxon>Erythrobacter</taxon>
    </lineage>
</organism>
<name>A0A6I4UR03_9SPHN</name>
<sequence>MKVLITGASGQLGGGLIERMPTIQPITPSEDEATTGRPSFAVLDYSETRAFLGDGPIDWHSNLRLVLNAEKALG</sequence>